<dbReference type="InterPro" id="IPR000073">
    <property type="entry name" value="AB_hydrolase_1"/>
</dbReference>
<dbReference type="EMBL" id="FUEG01000011">
    <property type="protein sequence ID" value="SJL09936.1"/>
    <property type="molecule type" value="Genomic_DNA"/>
</dbReference>
<dbReference type="OrthoDB" id="294702at2759"/>
<feature type="domain" description="AB hydrolase-1" evidence="1">
    <location>
        <begin position="31"/>
        <end position="306"/>
    </location>
</feature>
<dbReference type="Pfam" id="PF12697">
    <property type="entry name" value="Abhydrolase_6"/>
    <property type="match status" value="1"/>
</dbReference>
<evidence type="ECO:0000313" key="2">
    <source>
        <dbReference type="EMBL" id="SJL09936.1"/>
    </source>
</evidence>
<evidence type="ECO:0000313" key="3">
    <source>
        <dbReference type="Proteomes" id="UP000219338"/>
    </source>
</evidence>
<name>A0A284RME4_ARMOS</name>
<dbReference type="InterPro" id="IPR029058">
    <property type="entry name" value="AB_hydrolase_fold"/>
</dbReference>
<keyword evidence="3" id="KW-1185">Reference proteome</keyword>
<dbReference type="SUPFAM" id="SSF53474">
    <property type="entry name" value="alpha/beta-Hydrolases"/>
    <property type="match status" value="1"/>
</dbReference>
<dbReference type="AlphaFoldDB" id="A0A284RME4"/>
<organism evidence="2 3">
    <name type="scientific">Armillaria ostoyae</name>
    <name type="common">Armillaria root rot fungus</name>
    <dbReference type="NCBI Taxonomy" id="47428"/>
    <lineage>
        <taxon>Eukaryota</taxon>
        <taxon>Fungi</taxon>
        <taxon>Dikarya</taxon>
        <taxon>Basidiomycota</taxon>
        <taxon>Agaricomycotina</taxon>
        <taxon>Agaricomycetes</taxon>
        <taxon>Agaricomycetidae</taxon>
        <taxon>Agaricales</taxon>
        <taxon>Marasmiineae</taxon>
        <taxon>Physalacriaceae</taxon>
        <taxon>Armillaria</taxon>
    </lineage>
</organism>
<sequence length="333" mass="37010">MTEALEKHLTLSDGRRLAYADIGNPTSSLVIVFYHGVFGVGRAVRLSPALRELGVHFIAPTLPGWGTSDPRPKDLPYPTCVTSDFTALINHLHPNDDNLRIYISGGSFGTVPAQIIYGASFDVFPLGRNIVGCMILSPFSPFKWDKGYTKGMTWPNYISVGPPSQLSPFRIVPRMLAAALSSQMSTVEKAEALIRKILFDKADETEREAFAKWRKQNGIAEGQLEREFAENARCSISTSREGFVETSDDLHCDWGFCPNQLDEEHSKRPLLIIASTSDELGPDMAKWLVSNYANSKLEWVQGGHIAALYEMDGIWKRFIEAVEGSNVTHSEQQ</sequence>
<dbReference type="Gene3D" id="3.40.50.1820">
    <property type="entry name" value="alpha/beta hydrolase"/>
    <property type="match status" value="1"/>
</dbReference>
<dbReference type="OMA" id="ANSKLEW"/>
<gene>
    <name evidence="2" type="ORF">ARMOST_13318</name>
</gene>
<protein>
    <recommendedName>
        <fullName evidence="1">AB hydrolase-1 domain-containing protein</fullName>
    </recommendedName>
</protein>
<accession>A0A284RME4</accession>
<dbReference type="Proteomes" id="UP000219338">
    <property type="component" value="Unassembled WGS sequence"/>
</dbReference>
<proteinExistence type="predicted"/>
<evidence type="ECO:0000259" key="1">
    <source>
        <dbReference type="Pfam" id="PF12697"/>
    </source>
</evidence>
<reference evidence="3" key="1">
    <citation type="journal article" date="2017" name="Nat. Ecol. Evol.">
        <title>Genome expansion and lineage-specific genetic innovations in the forest pathogenic fungi Armillaria.</title>
        <authorList>
            <person name="Sipos G."/>
            <person name="Prasanna A.N."/>
            <person name="Walter M.C."/>
            <person name="O'Connor E."/>
            <person name="Balint B."/>
            <person name="Krizsan K."/>
            <person name="Kiss B."/>
            <person name="Hess J."/>
            <person name="Varga T."/>
            <person name="Slot J."/>
            <person name="Riley R."/>
            <person name="Boka B."/>
            <person name="Rigling D."/>
            <person name="Barry K."/>
            <person name="Lee J."/>
            <person name="Mihaltcheva S."/>
            <person name="LaButti K."/>
            <person name="Lipzen A."/>
            <person name="Waldron R."/>
            <person name="Moloney N.M."/>
            <person name="Sperisen C."/>
            <person name="Kredics L."/>
            <person name="Vagvoelgyi C."/>
            <person name="Patrignani A."/>
            <person name="Fitzpatrick D."/>
            <person name="Nagy I."/>
            <person name="Doyle S."/>
            <person name="Anderson J.B."/>
            <person name="Grigoriev I.V."/>
            <person name="Gueldener U."/>
            <person name="Muensterkoetter M."/>
            <person name="Nagy L.G."/>
        </authorList>
    </citation>
    <scope>NUCLEOTIDE SEQUENCE [LARGE SCALE GENOMIC DNA]</scope>
    <source>
        <strain evidence="3">C18/9</strain>
    </source>
</reference>